<protein>
    <submittedName>
        <fullName evidence="2">Uncharacterized protein</fullName>
    </submittedName>
</protein>
<accession>A0A6S7HXI2</accession>
<evidence type="ECO:0000256" key="1">
    <source>
        <dbReference type="SAM" id="MobiDB-lite"/>
    </source>
</evidence>
<evidence type="ECO:0000313" key="3">
    <source>
        <dbReference type="Proteomes" id="UP001152795"/>
    </source>
</evidence>
<reference evidence="2" key="1">
    <citation type="submission" date="2020-04" db="EMBL/GenBank/DDBJ databases">
        <authorList>
            <person name="Alioto T."/>
            <person name="Alioto T."/>
            <person name="Gomez Garrido J."/>
        </authorList>
    </citation>
    <scope>NUCLEOTIDE SEQUENCE</scope>
    <source>
        <strain evidence="2">A484AB</strain>
    </source>
</reference>
<name>A0A6S7HXI2_PARCT</name>
<dbReference type="Proteomes" id="UP001152795">
    <property type="component" value="Unassembled WGS sequence"/>
</dbReference>
<feature type="compositionally biased region" description="Basic and acidic residues" evidence="1">
    <location>
        <begin position="15"/>
        <end position="36"/>
    </location>
</feature>
<feature type="region of interest" description="Disordered" evidence="1">
    <location>
        <begin position="13"/>
        <end position="36"/>
    </location>
</feature>
<dbReference type="EMBL" id="CACRXK020006705">
    <property type="protein sequence ID" value="CAB4010186.1"/>
    <property type="molecule type" value="Genomic_DNA"/>
</dbReference>
<comment type="caution">
    <text evidence="2">The sequence shown here is derived from an EMBL/GenBank/DDBJ whole genome shotgun (WGS) entry which is preliminary data.</text>
</comment>
<sequence length="96" mass="11149">MICPSPEFVAPANLDSKDFDKRKREVTDDENDAKRTKVEIHQISEEDEETSSTLEELSKHLIKLREIHTRTSQLPPEVWEKLKSLKTLLDTMVKSN</sequence>
<evidence type="ECO:0000313" key="2">
    <source>
        <dbReference type="EMBL" id="CAB4010186.1"/>
    </source>
</evidence>
<keyword evidence="3" id="KW-1185">Reference proteome</keyword>
<proteinExistence type="predicted"/>
<organism evidence="2 3">
    <name type="scientific">Paramuricea clavata</name>
    <name type="common">Red gorgonian</name>
    <name type="synonym">Violescent sea-whip</name>
    <dbReference type="NCBI Taxonomy" id="317549"/>
    <lineage>
        <taxon>Eukaryota</taxon>
        <taxon>Metazoa</taxon>
        <taxon>Cnidaria</taxon>
        <taxon>Anthozoa</taxon>
        <taxon>Octocorallia</taxon>
        <taxon>Malacalcyonacea</taxon>
        <taxon>Plexauridae</taxon>
        <taxon>Paramuricea</taxon>
    </lineage>
</organism>
<dbReference type="AlphaFoldDB" id="A0A6S7HXI2"/>
<gene>
    <name evidence="2" type="ORF">PACLA_8A020399</name>
</gene>